<name>A0ABR3XBJ1_9PEZI</name>
<proteinExistence type="predicted"/>
<dbReference type="EMBL" id="JAWRVE010000027">
    <property type="protein sequence ID" value="KAL1873045.1"/>
    <property type="molecule type" value="Genomic_DNA"/>
</dbReference>
<reference evidence="1 2" key="1">
    <citation type="journal article" date="2024" name="IMA Fungus">
        <title>IMA Genome - F19 : A genome assembly and annotation guide to empower mycologists, including annotated draft genome sequences of Ceratocystis pirilliformis, Diaporthe australafricana, Fusarium ophioides, Paecilomyces lecythidis, and Sporothrix stenoceras.</title>
        <authorList>
            <person name="Aylward J."/>
            <person name="Wilson A.M."/>
            <person name="Visagie C.M."/>
            <person name="Spraker J."/>
            <person name="Barnes I."/>
            <person name="Buitendag C."/>
            <person name="Ceriani C."/>
            <person name="Del Mar Angel L."/>
            <person name="du Plessis D."/>
            <person name="Fuchs T."/>
            <person name="Gasser K."/>
            <person name="Kramer D."/>
            <person name="Li W."/>
            <person name="Munsamy K."/>
            <person name="Piso A."/>
            <person name="Price J.L."/>
            <person name="Sonnekus B."/>
            <person name="Thomas C."/>
            <person name="van der Nest A."/>
            <person name="van Dijk A."/>
            <person name="van Heerden A."/>
            <person name="van Vuuren N."/>
            <person name="Yilmaz N."/>
            <person name="Duong T.A."/>
            <person name="van der Merwe N.A."/>
            <person name="Wingfield M.J."/>
            <person name="Wingfield B.D."/>
        </authorList>
    </citation>
    <scope>NUCLEOTIDE SEQUENCE [LARGE SCALE GENOMIC DNA]</scope>
    <source>
        <strain evidence="1 2">CMW 18300</strain>
    </source>
</reference>
<keyword evidence="2" id="KW-1185">Reference proteome</keyword>
<organism evidence="1 2">
    <name type="scientific">Diaporthe australafricana</name>
    <dbReference type="NCBI Taxonomy" id="127596"/>
    <lineage>
        <taxon>Eukaryota</taxon>
        <taxon>Fungi</taxon>
        <taxon>Dikarya</taxon>
        <taxon>Ascomycota</taxon>
        <taxon>Pezizomycotina</taxon>
        <taxon>Sordariomycetes</taxon>
        <taxon>Sordariomycetidae</taxon>
        <taxon>Diaporthales</taxon>
        <taxon>Diaporthaceae</taxon>
        <taxon>Diaporthe</taxon>
    </lineage>
</organism>
<comment type="caution">
    <text evidence="1">The sequence shown here is derived from an EMBL/GenBank/DDBJ whole genome shotgun (WGS) entry which is preliminary data.</text>
</comment>
<evidence type="ECO:0000313" key="1">
    <source>
        <dbReference type="EMBL" id="KAL1873045.1"/>
    </source>
</evidence>
<evidence type="ECO:0000313" key="2">
    <source>
        <dbReference type="Proteomes" id="UP001583177"/>
    </source>
</evidence>
<protein>
    <submittedName>
        <fullName evidence="1">Uncharacterized protein</fullName>
    </submittedName>
</protein>
<gene>
    <name evidence="1" type="ORF">Daus18300_004187</name>
</gene>
<accession>A0ABR3XBJ1</accession>
<dbReference type="Proteomes" id="UP001583177">
    <property type="component" value="Unassembled WGS sequence"/>
</dbReference>
<sequence length="72" mass="8323">MVKEYDGEVTRTISAKDWDRQTKLWYANRYKPKTASVVIVTTYGLAQSRFLQSEHVFTMSDGPKLFVKMVSS</sequence>